<feature type="region of interest" description="Disordered" evidence="1">
    <location>
        <begin position="133"/>
        <end position="276"/>
    </location>
</feature>
<dbReference type="AlphaFoldDB" id="A0A4Q9MQ86"/>
<name>A0A4Q9MQ86_9APHY</name>
<evidence type="ECO:0000313" key="2">
    <source>
        <dbReference type="EMBL" id="TBU29168.1"/>
    </source>
</evidence>
<feature type="compositionally biased region" description="Low complexity" evidence="1">
    <location>
        <begin position="221"/>
        <end position="230"/>
    </location>
</feature>
<protein>
    <submittedName>
        <fullName evidence="2">Uncharacterized protein</fullName>
    </submittedName>
</protein>
<feature type="region of interest" description="Disordered" evidence="1">
    <location>
        <begin position="1"/>
        <end position="21"/>
    </location>
</feature>
<proteinExistence type="predicted"/>
<gene>
    <name evidence="2" type="ORF">BD311DRAFT_298509</name>
</gene>
<dbReference type="EMBL" id="ML143415">
    <property type="protein sequence ID" value="TBU29168.1"/>
    <property type="molecule type" value="Genomic_DNA"/>
</dbReference>
<dbReference type="OrthoDB" id="2749518at2759"/>
<feature type="compositionally biased region" description="Acidic residues" evidence="1">
    <location>
        <begin position="1"/>
        <end position="12"/>
    </location>
</feature>
<dbReference type="Proteomes" id="UP000292957">
    <property type="component" value="Unassembled WGS sequence"/>
</dbReference>
<feature type="compositionally biased region" description="Polar residues" evidence="1">
    <location>
        <begin position="209"/>
        <end position="220"/>
    </location>
</feature>
<organism evidence="2">
    <name type="scientific">Dichomitus squalens</name>
    <dbReference type="NCBI Taxonomy" id="114155"/>
    <lineage>
        <taxon>Eukaryota</taxon>
        <taxon>Fungi</taxon>
        <taxon>Dikarya</taxon>
        <taxon>Basidiomycota</taxon>
        <taxon>Agaricomycotina</taxon>
        <taxon>Agaricomycetes</taxon>
        <taxon>Polyporales</taxon>
        <taxon>Polyporaceae</taxon>
        <taxon>Dichomitus</taxon>
    </lineage>
</organism>
<evidence type="ECO:0000256" key="1">
    <source>
        <dbReference type="SAM" id="MobiDB-lite"/>
    </source>
</evidence>
<reference evidence="2" key="1">
    <citation type="submission" date="2019-01" db="EMBL/GenBank/DDBJ databases">
        <title>Draft genome sequences of three monokaryotic isolates of the white-rot basidiomycete fungus Dichomitus squalens.</title>
        <authorList>
            <consortium name="DOE Joint Genome Institute"/>
            <person name="Lopez S.C."/>
            <person name="Andreopoulos B."/>
            <person name="Pangilinan J."/>
            <person name="Lipzen A."/>
            <person name="Riley R."/>
            <person name="Ahrendt S."/>
            <person name="Ng V."/>
            <person name="Barry K."/>
            <person name="Daum C."/>
            <person name="Grigoriev I.V."/>
            <person name="Hilden K.S."/>
            <person name="Makela M.R."/>
            <person name="de Vries R.P."/>
        </authorList>
    </citation>
    <scope>NUCLEOTIDE SEQUENCE [LARGE SCALE GENOMIC DNA]</scope>
    <source>
        <strain evidence="2">OM18370.1</strain>
    </source>
</reference>
<accession>A0A4Q9MQ86</accession>
<sequence>MEIDGEMIPDDEPPVRHKHQAPGECEVRRRDTVLNEHVDVGICRSRPRCIESMQSNAPVELVRVAVTSDPTPKAPVATKISVPPGRCSVSTHEWTVISSNGFARRYLCKCGIEVREKKDNGFWIAVQYTIGEPRDANHTPPQPRHLHPGPEPDKSPVPKRRAVLVPVQGDYSLDDDSDDSIYMSADERTSQLPIHELSLPSRLRRSSADRTSGGTTVSDAPSSLSGLPLRRLPRRPDSDSLSAVGRSRQVSGSRRTSDSTAEFRTPASPAIELSPSGALSPSVITSQWPLVSANPKPTAPIATHFAPQCSISGAFHRWKVWGNATHRRYTCLGCSTVVKERKFGQPQVWVPAD</sequence>
<feature type="compositionally biased region" description="Low complexity" evidence="1">
    <location>
        <begin position="239"/>
        <end position="254"/>
    </location>
</feature>